<dbReference type="AlphaFoldDB" id="A0A7J5BYI7"/>
<proteinExistence type="inferred from homology"/>
<evidence type="ECO:0000313" key="10">
    <source>
        <dbReference type="EMBL" id="KAB1659426.1"/>
    </source>
</evidence>
<evidence type="ECO:0000256" key="3">
    <source>
        <dbReference type="ARBA" id="ARBA00022475"/>
    </source>
</evidence>
<dbReference type="GO" id="GO:0055085">
    <property type="term" value="P:transmembrane transport"/>
    <property type="evidence" value="ECO:0007669"/>
    <property type="project" value="InterPro"/>
</dbReference>
<dbReference type="Gene3D" id="1.10.3720.10">
    <property type="entry name" value="MetI-like"/>
    <property type="match status" value="1"/>
</dbReference>
<feature type="compositionally biased region" description="Acidic residues" evidence="8">
    <location>
        <begin position="342"/>
        <end position="354"/>
    </location>
</feature>
<feature type="transmembrane region" description="Helical" evidence="7">
    <location>
        <begin position="172"/>
        <end position="196"/>
    </location>
</feature>
<dbReference type="PROSITE" id="PS50928">
    <property type="entry name" value="ABC_TM1"/>
    <property type="match status" value="1"/>
</dbReference>
<evidence type="ECO:0000256" key="7">
    <source>
        <dbReference type="RuleBase" id="RU363032"/>
    </source>
</evidence>
<organism evidence="10 11">
    <name type="scientific">Pseudoclavibacter chungangensis</name>
    <dbReference type="NCBI Taxonomy" id="587635"/>
    <lineage>
        <taxon>Bacteria</taxon>
        <taxon>Bacillati</taxon>
        <taxon>Actinomycetota</taxon>
        <taxon>Actinomycetes</taxon>
        <taxon>Micrococcales</taxon>
        <taxon>Microbacteriaceae</taxon>
        <taxon>Pseudoclavibacter</taxon>
    </lineage>
</organism>
<dbReference type="InterPro" id="IPR045621">
    <property type="entry name" value="BPD_transp_1_N"/>
</dbReference>
<dbReference type="EMBL" id="WBJZ01000006">
    <property type="protein sequence ID" value="KAB1659426.1"/>
    <property type="molecule type" value="Genomic_DNA"/>
</dbReference>
<keyword evidence="4 7" id="KW-0812">Transmembrane</keyword>
<evidence type="ECO:0000313" key="11">
    <source>
        <dbReference type="Proteomes" id="UP000467240"/>
    </source>
</evidence>
<evidence type="ECO:0000256" key="4">
    <source>
        <dbReference type="ARBA" id="ARBA00022692"/>
    </source>
</evidence>
<dbReference type="RefSeq" id="WP_158039926.1">
    <property type="nucleotide sequence ID" value="NZ_JACCFV010000001.1"/>
</dbReference>
<dbReference type="OrthoDB" id="9778910at2"/>
<dbReference type="CDD" id="cd06261">
    <property type="entry name" value="TM_PBP2"/>
    <property type="match status" value="1"/>
</dbReference>
<feature type="compositionally biased region" description="Basic and acidic residues" evidence="8">
    <location>
        <begin position="355"/>
        <end position="370"/>
    </location>
</feature>
<comment type="caution">
    <text evidence="10">The sequence shown here is derived from an EMBL/GenBank/DDBJ whole genome shotgun (WGS) entry which is preliminary data.</text>
</comment>
<reference evidence="10 11" key="1">
    <citation type="submission" date="2019-09" db="EMBL/GenBank/DDBJ databases">
        <title>Phylogeny of genus Pseudoclavibacter and closely related genus.</title>
        <authorList>
            <person name="Li Y."/>
        </authorList>
    </citation>
    <scope>NUCLEOTIDE SEQUENCE [LARGE SCALE GENOMIC DNA]</scope>
    <source>
        <strain evidence="10 11">DSM 23821</strain>
    </source>
</reference>
<evidence type="ECO:0000256" key="6">
    <source>
        <dbReference type="ARBA" id="ARBA00023136"/>
    </source>
</evidence>
<dbReference type="Proteomes" id="UP000467240">
    <property type="component" value="Unassembled WGS sequence"/>
</dbReference>
<accession>A0A7J5BYI7</accession>
<gene>
    <name evidence="10" type="ORF">F8O01_05705</name>
</gene>
<dbReference type="SUPFAM" id="SSF161098">
    <property type="entry name" value="MetI-like"/>
    <property type="match status" value="1"/>
</dbReference>
<keyword evidence="5 7" id="KW-1133">Transmembrane helix</keyword>
<dbReference type="GO" id="GO:0005886">
    <property type="term" value="C:plasma membrane"/>
    <property type="evidence" value="ECO:0007669"/>
    <property type="project" value="UniProtKB-SubCell"/>
</dbReference>
<feature type="transmembrane region" description="Helical" evidence="7">
    <location>
        <begin position="104"/>
        <end position="124"/>
    </location>
</feature>
<dbReference type="InterPro" id="IPR035906">
    <property type="entry name" value="MetI-like_sf"/>
</dbReference>
<comment type="subcellular location">
    <subcellularLocation>
        <location evidence="1 7">Cell membrane</location>
        <topology evidence="1 7">Multi-pass membrane protein</topology>
    </subcellularLocation>
</comment>
<feature type="transmembrane region" description="Helical" evidence="7">
    <location>
        <begin position="276"/>
        <end position="302"/>
    </location>
</feature>
<keyword evidence="6 7" id="KW-0472">Membrane</keyword>
<dbReference type="PANTHER" id="PTHR43163">
    <property type="entry name" value="DIPEPTIDE TRANSPORT SYSTEM PERMEASE PROTEIN DPPB-RELATED"/>
    <property type="match status" value="1"/>
</dbReference>
<evidence type="ECO:0000259" key="9">
    <source>
        <dbReference type="PROSITE" id="PS50928"/>
    </source>
</evidence>
<feature type="transmembrane region" description="Helical" evidence="7">
    <location>
        <begin position="230"/>
        <end position="256"/>
    </location>
</feature>
<dbReference type="PANTHER" id="PTHR43163:SF6">
    <property type="entry name" value="DIPEPTIDE TRANSPORT SYSTEM PERMEASE PROTEIN DPPB-RELATED"/>
    <property type="match status" value="1"/>
</dbReference>
<dbReference type="InterPro" id="IPR000515">
    <property type="entry name" value="MetI-like"/>
</dbReference>
<keyword evidence="2 7" id="KW-0813">Transport</keyword>
<comment type="similarity">
    <text evidence="7">Belongs to the binding-protein-dependent transport system permease family.</text>
</comment>
<dbReference type="Pfam" id="PF19300">
    <property type="entry name" value="BPD_transp_1_N"/>
    <property type="match status" value="1"/>
</dbReference>
<evidence type="ECO:0000256" key="2">
    <source>
        <dbReference type="ARBA" id="ARBA00022448"/>
    </source>
</evidence>
<sequence>MTRYILTRLGQALLVVFAAYTIAFFLLYVLPSDPVSLMLGTDAAGVTEEQRAQLARQYGFDQPVIVQYLGRLGALFTGDLGYSFQQSRPVTEILAAAIPPTLQLASLGFLVALVFGLGIGLAAAAGRDRWWSQVLLGLPSLGVSIPAFWFGLVLIQLFSFKWRLFPAFNAEGLWGLVLPAITLALPTGAMIAQVFARSLITTQRQAFVTTAWAKGAGPGHVLFRHVTRNALFPVLTITGLVVGQLFSGTVVTETVFSRPGLGRVIATSVTSQDIPVVLGAVIIGAALYTIANLVVDLVYPLIDPRLRASIARGDGRNGRRAATAPEAPFPAGEATAAALTGVDDEATDGEADPATDERTETTSETKEALR</sequence>
<protein>
    <submittedName>
        <fullName evidence="10">ABC transporter permease</fullName>
    </submittedName>
</protein>
<feature type="region of interest" description="Disordered" evidence="8">
    <location>
        <begin position="314"/>
        <end position="370"/>
    </location>
</feature>
<dbReference type="Pfam" id="PF00528">
    <property type="entry name" value="BPD_transp_1"/>
    <property type="match status" value="1"/>
</dbReference>
<keyword evidence="11" id="KW-1185">Reference proteome</keyword>
<keyword evidence="3" id="KW-1003">Cell membrane</keyword>
<feature type="compositionally biased region" description="Low complexity" evidence="8">
    <location>
        <begin position="320"/>
        <end position="338"/>
    </location>
</feature>
<name>A0A7J5BYI7_9MICO</name>
<evidence type="ECO:0000256" key="8">
    <source>
        <dbReference type="SAM" id="MobiDB-lite"/>
    </source>
</evidence>
<evidence type="ECO:0000256" key="1">
    <source>
        <dbReference type="ARBA" id="ARBA00004651"/>
    </source>
</evidence>
<feature type="transmembrane region" description="Helical" evidence="7">
    <location>
        <begin position="136"/>
        <end position="160"/>
    </location>
</feature>
<feature type="transmembrane region" description="Helical" evidence="7">
    <location>
        <begin position="12"/>
        <end position="30"/>
    </location>
</feature>
<feature type="domain" description="ABC transmembrane type-1" evidence="9">
    <location>
        <begin position="98"/>
        <end position="299"/>
    </location>
</feature>
<evidence type="ECO:0000256" key="5">
    <source>
        <dbReference type="ARBA" id="ARBA00022989"/>
    </source>
</evidence>